<dbReference type="STRING" id="351160.RCIX195"/>
<sequence length="386" mass="42988">MKIVFVSDVIYPYVKGGAEKRIYEIARRLVARGHEVHVFGVKWWDGGAVQNIGGITYHGVCGKKDLYVGGRRSIFEAIWFAICLSVPLARERFDVIDCNQHPYFPLFVCKAIAVIKGKRFLATWHEYWGDYWYEYLWGVKGFVGRTIEKWGARMPDRIIAVSDRTAHALRSSGLPGQKVLVVSNGIPYRHIREIPPAAEKCDVLFAGRLIKDKHIDVLLRACSLAGKPIRLSILGDGPERDSLEKLARELGIEATTEFAGFLEEGELMARMKAARLFVLPSSREGFSITTLEAMACGLPVITVDCEKNYATDLIAEGQTGLVVRLDAKEISEAIVSLLDDEPGRSRMSVECVTATAAYDWDLLVGKLEQAYEGKPACDGIASDHYK</sequence>
<dbReference type="GeneID" id="5144945"/>
<reference evidence="3 4" key="1">
    <citation type="journal article" date="2006" name="Science">
        <title>Genome of rice cluster I archaea -- the key methane producers in the rice rhizosphere.</title>
        <authorList>
            <person name="Erkel C."/>
            <person name="Kube M."/>
            <person name="Reinhardt R."/>
            <person name="Liesack W."/>
        </authorList>
    </citation>
    <scope>NUCLEOTIDE SEQUENCE [LARGE SCALE GENOMIC DNA]</scope>
    <source>
        <strain evidence="4">DSM 22066 / NBRC 105507 / MRE50</strain>
    </source>
</reference>
<name>Q0W7G6_METAR</name>
<evidence type="ECO:0000259" key="2">
    <source>
        <dbReference type="Pfam" id="PF13439"/>
    </source>
</evidence>
<dbReference type="eggNOG" id="arCOG01403">
    <property type="taxonomic scope" value="Archaea"/>
</dbReference>
<dbReference type="InterPro" id="IPR028098">
    <property type="entry name" value="Glyco_trans_4-like_N"/>
</dbReference>
<protein>
    <submittedName>
        <fullName evidence="3">Glycosyltransferase (Group 1)</fullName>
        <ecNumber evidence="3">2.4.1.-</ecNumber>
    </submittedName>
</protein>
<gene>
    <name evidence="3" type="ORF">RCIX195</name>
</gene>
<dbReference type="RefSeq" id="WP_012036822.1">
    <property type="nucleotide sequence ID" value="NC_009464.1"/>
</dbReference>
<accession>Q0W7G6</accession>
<dbReference type="Proteomes" id="UP000000663">
    <property type="component" value="Chromosome"/>
</dbReference>
<dbReference type="InterPro" id="IPR001296">
    <property type="entry name" value="Glyco_trans_1"/>
</dbReference>
<keyword evidence="3" id="KW-0328">Glycosyltransferase</keyword>
<dbReference type="GO" id="GO:0016757">
    <property type="term" value="F:glycosyltransferase activity"/>
    <property type="evidence" value="ECO:0007669"/>
    <property type="project" value="UniProtKB-KW"/>
</dbReference>
<dbReference type="CDD" id="cd03801">
    <property type="entry name" value="GT4_PimA-like"/>
    <property type="match status" value="1"/>
</dbReference>
<organism evidence="3 4">
    <name type="scientific">Methanocella arvoryzae (strain DSM 22066 / NBRC 105507 / MRE50)</name>
    <dbReference type="NCBI Taxonomy" id="351160"/>
    <lineage>
        <taxon>Archaea</taxon>
        <taxon>Methanobacteriati</taxon>
        <taxon>Methanobacteriota</taxon>
        <taxon>Stenosarchaea group</taxon>
        <taxon>Methanomicrobia</taxon>
        <taxon>Methanocellales</taxon>
        <taxon>Methanocellaceae</taxon>
        <taxon>Methanocella</taxon>
    </lineage>
</organism>
<dbReference type="EC" id="2.4.1.-" evidence="3"/>
<evidence type="ECO:0000313" key="4">
    <source>
        <dbReference type="Proteomes" id="UP000000663"/>
    </source>
</evidence>
<dbReference type="PANTHER" id="PTHR12526">
    <property type="entry name" value="GLYCOSYLTRANSFERASE"/>
    <property type="match status" value="1"/>
</dbReference>
<dbReference type="EMBL" id="AM114193">
    <property type="protein sequence ID" value="CAJ35677.1"/>
    <property type="molecule type" value="Genomic_DNA"/>
</dbReference>
<dbReference type="Gene3D" id="3.40.50.2000">
    <property type="entry name" value="Glycogen Phosphorylase B"/>
    <property type="match status" value="2"/>
</dbReference>
<feature type="domain" description="Glycosyl transferase family 1" evidence="1">
    <location>
        <begin position="197"/>
        <end position="348"/>
    </location>
</feature>
<feature type="domain" description="Glycosyltransferase subfamily 4-like N-terminal" evidence="2">
    <location>
        <begin position="16"/>
        <end position="186"/>
    </location>
</feature>
<dbReference type="KEGG" id="rci:RCIX195"/>
<dbReference type="PANTHER" id="PTHR12526:SF630">
    <property type="entry name" value="GLYCOSYLTRANSFERASE"/>
    <property type="match status" value="1"/>
</dbReference>
<keyword evidence="4" id="KW-1185">Reference proteome</keyword>
<dbReference type="SUPFAM" id="SSF53756">
    <property type="entry name" value="UDP-Glycosyltransferase/glycogen phosphorylase"/>
    <property type="match status" value="1"/>
</dbReference>
<evidence type="ECO:0000313" key="3">
    <source>
        <dbReference type="EMBL" id="CAJ35677.1"/>
    </source>
</evidence>
<dbReference type="OrthoDB" id="132546at2157"/>
<keyword evidence="3" id="KW-0808">Transferase</keyword>
<dbReference type="AlphaFoldDB" id="Q0W7G6"/>
<proteinExistence type="predicted"/>
<dbReference type="Pfam" id="PF00534">
    <property type="entry name" value="Glycos_transf_1"/>
    <property type="match status" value="1"/>
</dbReference>
<evidence type="ECO:0000259" key="1">
    <source>
        <dbReference type="Pfam" id="PF00534"/>
    </source>
</evidence>
<dbReference type="CAZy" id="GT4">
    <property type="family name" value="Glycosyltransferase Family 4"/>
</dbReference>
<dbReference type="Pfam" id="PF13439">
    <property type="entry name" value="Glyco_transf_4"/>
    <property type="match status" value="1"/>
</dbReference>